<evidence type="ECO:0000313" key="3">
    <source>
        <dbReference type="Proteomes" id="UP000244855"/>
    </source>
</evidence>
<evidence type="ECO:0000256" key="1">
    <source>
        <dbReference type="SAM" id="MobiDB-lite"/>
    </source>
</evidence>
<protein>
    <submittedName>
        <fullName evidence="2">Uncharacterized protein</fullName>
    </submittedName>
</protein>
<sequence length="65" mass="6828">MCKHPSGGCGSAMRHTGGGKSTPPQHSCASAQSYSLSMRHSGTFLPQITFSQRAQGSPSTSYHKC</sequence>
<evidence type="ECO:0000313" key="2">
    <source>
        <dbReference type="EMBL" id="PVH96090.1"/>
    </source>
</evidence>
<proteinExistence type="predicted"/>
<keyword evidence="3" id="KW-1185">Reference proteome</keyword>
<organism evidence="2 3">
    <name type="scientific">Periconia macrospinosa</name>
    <dbReference type="NCBI Taxonomy" id="97972"/>
    <lineage>
        <taxon>Eukaryota</taxon>
        <taxon>Fungi</taxon>
        <taxon>Dikarya</taxon>
        <taxon>Ascomycota</taxon>
        <taxon>Pezizomycotina</taxon>
        <taxon>Dothideomycetes</taxon>
        <taxon>Pleosporomycetidae</taxon>
        <taxon>Pleosporales</taxon>
        <taxon>Massarineae</taxon>
        <taxon>Periconiaceae</taxon>
        <taxon>Periconia</taxon>
    </lineage>
</organism>
<accession>A0A2V1DDB2</accession>
<dbReference type="Proteomes" id="UP000244855">
    <property type="component" value="Unassembled WGS sequence"/>
</dbReference>
<name>A0A2V1DDB2_9PLEO</name>
<gene>
    <name evidence="2" type="ORF">DM02DRAFT_130744</name>
</gene>
<dbReference type="AlphaFoldDB" id="A0A2V1DDB2"/>
<dbReference type="EMBL" id="KZ805474">
    <property type="protein sequence ID" value="PVH96090.1"/>
    <property type="molecule type" value="Genomic_DNA"/>
</dbReference>
<feature type="region of interest" description="Disordered" evidence="1">
    <location>
        <begin position="1"/>
        <end position="33"/>
    </location>
</feature>
<feature type="compositionally biased region" description="Polar residues" evidence="1">
    <location>
        <begin position="22"/>
        <end position="33"/>
    </location>
</feature>
<reference evidence="2 3" key="1">
    <citation type="journal article" date="2018" name="Sci. Rep.">
        <title>Comparative genomics provides insights into the lifestyle and reveals functional heterogeneity of dark septate endophytic fungi.</title>
        <authorList>
            <person name="Knapp D.G."/>
            <person name="Nemeth J.B."/>
            <person name="Barry K."/>
            <person name="Hainaut M."/>
            <person name="Henrissat B."/>
            <person name="Johnson J."/>
            <person name="Kuo A."/>
            <person name="Lim J.H.P."/>
            <person name="Lipzen A."/>
            <person name="Nolan M."/>
            <person name="Ohm R.A."/>
            <person name="Tamas L."/>
            <person name="Grigoriev I.V."/>
            <person name="Spatafora J.W."/>
            <person name="Nagy L.G."/>
            <person name="Kovacs G.M."/>
        </authorList>
    </citation>
    <scope>NUCLEOTIDE SEQUENCE [LARGE SCALE GENOMIC DNA]</scope>
    <source>
        <strain evidence="2 3">DSE2036</strain>
    </source>
</reference>